<dbReference type="EMBL" id="QMWP01000055">
    <property type="protein sequence ID" value="RLG70527.1"/>
    <property type="molecule type" value="Genomic_DNA"/>
</dbReference>
<organism evidence="1 2">
    <name type="scientific">Candidatus Iainarchaeum sp</name>
    <dbReference type="NCBI Taxonomy" id="3101447"/>
    <lineage>
        <taxon>Archaea</taxon>
        <taxon>Candidatus Iainarchaeota</taxon>
        <taxon>Candidatus Iainarchaeia</taxon>
        <taxon>Candidatus Iainarchaeales</taxon>
        <taxon>Candidatus Iainarchaeaceae</taxon>
        <taxon>Candidatus Iainarchaeum</taxon>
    </lineage>
</organism>
<evidence type="ECO:0000313" key="2">
    <source>
        <dbReference type="Proteomes" id="UP000278031"/>
    </source>
</evidence>
<evidence type="ECO:0000313" key="1">
    <source>
        <dbReference type="EMBL" id="RLG70527.1"/>
    </source>
</evidence>
<comment type="caution">
    <text evidence="1">The sequence shown here is derived from an EMBL/GenBank/DDBJ whole genome shotgun (WGS) entry which is preliminary data.</text>
</comment>
<protein>
    <submittedName>
        <fullName evidence="1">Uncharacterized protein</fullName>
    </submittedName>
</protein>
<dbReference type="Proteomes" id="UP000278031">
    <property type="component" value="Unassembled WGS sequence"/>
</dbReference>
<name>A0A497JKL4_9ARCH</name>
<proteinExistence type="predicted"/>
<gene>
    <name evidence="1" type="ORF">DRO04_01805</name>
</gene>
<sequence length="246" mass="28978">MGYIKPLPSKIPFWSEVIIQHFNQVSLSAGGTYEYYLQPPSGETWLIYLSAVFIDYTNNSEVVYRDYDGSSYRTHYYFRISGEYNPKYPLLNVQKILTNSLYANVHVFNASGTTRYAHFGYSGFKLGTKKAEFQDIEIIKTKPYERATKHKIRSEFEGLEDMVRDVYFDDIDNYKQVIYFYKDKPIRKDRRTGHVIERASSYIETDVLLKNLEKIKTGELDLKRTGYKEWLDKIKRKKGIDLLGRL</sequence>
<accession>A0A497JKL4</accession>
<dbReference type="AlphaFoldDB" id="A0A497JKL4"/>
<reference evidence="1 2" key="1">
    <citation type="submission" date="2018-06" db="EMBL/GenBank/DDBJ databases">
        <title>Extensive metabolic versatility and redundancy in microbially diverse, dynamic hydrothermal sediments.</title>
        <authorList>
            <person name="Dombrowski N."/>
            <person name="Teske A."/>
            <person name="Baker B.J."/>
        </authorList>
    </citation>
    <scope>NUCLEOTIDE SEQUENCE [LARGE SCALE GENOMIC DNA]</scope>
    <source>
        <strain evidence="1">B51_G17</strain>
    </source>
</reference>